<keyword evidence="1" id="KW-0812">Transmembrane</keyword>
<dbReference type="OrthoDB" id="3351617at2759"/>
<feature type="transmembrane region" description="Helical" evidence="1">
    <location>
        <begin position="169"/>
        <end position="188"/>
    </location>
</feature>
<feature type="transmembrane region" description="Helical" evidence="1">
    <location>
        <begin position="200"/>
        <end position="220"/>
    </location>
</feature>
<keyword evidence="1" id="KW-0472">Membrane</keyword>
<gene>
    <name evidence="2" type="ORF">H1R20_g10559</name>
</gene>
<evidence type="ECO:0000256" key="1">
    <source>
        <dbReference type="SAM" id="Phobius"/>
    </source>
</evidence>
<organism evidence="2 3">
    <name type="scientific">Candolleomyces eurysporus</name>
    <dbReference type="NCBI Taxonomy" id="2828524"/>
    <lineage>
        <taxon>Eukaryota</taxon>
        <taxon>Fungi</taxon>
        <taxon>Dikarya</taxon>
        <taxon>Basidiomycota</taxon>
        <taxon>Agaricomycotina</taxon>
        <taxon>Agaricomycetes</taxon>
        <taxon>Agaricomycetidae</taxon>
        <taxon>Agaricales</taxon>
        <taxon>Agaricineae</taxon>
        <taxon>Psathyrellaceae</taxon>
        <taxon>Candolleomyces</taxon>
    </lineage>
</organism>
<feature type="transmembrane region" description="Helical" evidence="1">
    <location>
        <begin position="55"/>
        <end position="79"/>
    </location>
</feature>
<dbReference type="Proteomes" id="UP001140091">
    <property type="component" value="Unassembled WGS sequence"/>
</dbReference>
<proteinExistence type="predicted"/>
<feature type="non-terminal residue" evidence="2">
    <location>
        <position position="1"/>
    </location>
</feature>
<sequence length="254" mass="28248">MASELDYDFQGRITARVIYAAYVLPLVSVDVYWIFDMLFHATSPINFLEIAGEHYRTWGRLVTIAVLTAVVSVGDFLLVYRCYIVWAHLRWVAIPPALTCLASLGMGIYTLFVTTDGQRQEAAYEVSRVFLTVATNLMVTGLIAYHLLRTRRSLSKLLPNQDNRLYAGPMAILIESALPLTVLGLAYAPFLVVPLPKSNGAVASFLVAYNTLNTLFYMFCEEDEAAAPERRPESALDEGHQLGIHDAGRLDAHS</sequence>
<dbReference type="EMBL" id="JANBPK010001055">
    <property type="protein sequence ID" value="KAJ2926530.1"/>
    <property type="molecule type" value="Genomic_DNA"/>
</dbReference>
<comment type="caution">
    <text evidence="2">The sequence shown here is derived from an EMBL/GenBank/DDBJ whole genome shotgun (WGS) entry which is preliminary data.</text>
</comment>
<keyword evidence="3" id="KW-1185">Reference proteome</keyword>
<protein>
    <submittedName>
        <fullName evidence="2">Uncharacterized protein</fullName>
    </submittedName>
</protein>
<dbReference type="AlphaFoldDB" id="A0A9W8J8V9"/>
<feature type="transmembrane region" description="Helical" evidence="1">
    <location>
        <begin position="17"/>
        <end position="35"/>
    </location>
</feature>
<reference evidence="2" key="1">
    <citation type="submission" date="2022-06" db="EMBL/GenBank/DDBJ databases">
        <title>Genome Sequence of Candolleomyces eurysporus.</title>
        <authorList>
            <person name="Buettner E."/>
        </authorList>
    </citation>
    <scope>NUCLEOTIDE SEQUENCE</scope>
    <source>
        <strain evidence="2">VTCC 930004</strain>
    </source>
</reference>
<evidence type="ECO:0000313" key="2">
    <source>
        <dbReference type="EMBL" id="KAJ2926530.1"/>
    </source>
</evidence>
<feature type="transmembrane region" description="Helical" evidence="1">
    <location>
        <begin position="129"/>
        <end position="148"/>
    </location>
</feature>
<accession>A0A9W8J8V9</accession>
<keyword evidence="1" id="KW-1133">Transmembrane helix</keyword>
<name>A0A9W8J8V9_9AGAR</name>
<evidence type="ECO:0000313" key="3">
    <source>
        <dbReference type="Proteomes" id="UP001140091"/>
    </source>
</evidence>
<feature type="transmembrane region" description="Helical" evidence="1">
    <location>
        <begin position="91"/>
        <end position="109"/>
    </location>
</feature>